<evidence type="ECO:0000256" key="1">
    <source>
        <dbReference type="ARBA" id="ARBA00023157"/>
    </source>
</evidence>
<accession>A0A0C9RIA3</accession>
<dbReference type="SUPFAM" id="SSF48726">
    <property type="entry name" value="Immunoglobulin"/>
    <property type="match status" value="1"/>
</dbReference>
<reference evidence="7" key="2">
    <citation type="submission" date="2025-04" db="UniProtKB">
        <authorList>
            <consortium name="RefSeq"/>
        </authorList>
    </citation>
    <scope>IDENTIFICATION</scope>
    <source>
        <strain evidence="7">USDA-PBARC FA_bdor</strain>
        <tissue evidence="7">Whole organism</tissue>
    </source>
</reference>
<keyword evidence="1" id="KW-1015">Disulfide bond</keyword>
<dbReference type="Proteomes" id="UP000694866">
    <property type="component" value="Unplaced"/>
</dbReference>
<accession>A0A9R1TLW6</accession>
<dbReference type="KEGG" id="fas:105271818"/>
<feature type="chain" id="PRO_5044541726" evidence="3">
    <location>
        <begin position="21"/>
        <end position="214"/>
    </location>
</feature>
<dbReference type="GeneID" id="105271818"/>
<organism evidence="5">
    <name type="scientific">Fopius arisanus</name>
    <dbReference type="NCBI Taxonomy" id="64838"/>
    <lineage>
        <taxon>Eukaryota</taxon>
        <taxon>Metazoa</taxon>
        <taxon>Ecdysozoa</taxon>
        <taxon>Arthropoda</taxon>
        <taxon>Hexapoda</taxon>
        <taxon>Insecta</taxon>
        <taxon>Pterygota</taxon>
        <taxon>Neoptera</taxon>
        <taxon>Endopterygota</taxon>
        <taxon>Hymenoptera</taxon>
        <taxon>Apocrita</taxon>
        <taxon>Ichneumonoidea</taxon>
        <taxon>Braconidae</taxon>
        <taxon>Opiinae</taxon>
        <taxon>Fopius</taxon>
    </lineage>
</organism>
<dbReference type="Pfam" id="PF07679">
    <property type="entry name" value="I-set"/>
    <property type="match status" value="2"/>
</dbReference>
<evidence type="ECO:0000256" key="2">
    <source>
        <dbReference type="ARBA" id="ARBA00023319"/>
    </source>
</evidence>
<evidence type="ECO:0000259" key="4">
    <source>
        <dbReference type="PROSITE" id="PS50835"/>
    </source>
</evidence>
<feature type="domain" description="Ig-like" evidence="4">
    <location>
        <begin position="94"/>
        <end position="210"/>
    </location>
</feature>
<sequence>MKLLLSSLIIIGILYPISESAKSGGGGRSRGVRGRSRVYTGRMPILIPNRNSASTGYYENKDGARIIKASHFELDYMLGRKITFFCMAQGFPRPEITWFKDGIELYHHKFFQGAKILLASHFDLEYVLGHKIAFLCVARGSPRPHITWFKDGAEIYSHLYLHVHEWQVRNDTVKSKLEIDPATQMDAGVYECTADNMYSIDRRSFKTDFSIAFD</sequence>
<dbReference type="PANTHER" id="PTHR47633">
    <property type="entry name" value="IMMUNOGLOBULIN"/>
    <property type="match status" value="1"/>
</dbReference>
<dbReference type="PANTHER" id="PTHR47633:SF4">
    <property type="entry name" value="MYOPALLADIN ISOFORM X1"/>
    <property type="match status" value="1"/>
</dbReference>
<dbReference type="CDD" id="cd00096">
    <property type="entry name" value="Ig"/>
    <property type="match status" value="1"/>
</dbReference>
<evidence type="ECO:0000313" key="7">
    <source>
        <dbReference type="RefSeq" id="XP_011311885.1"/>
    </source>
</evidence>
<evidence type="ECO:0000256" key="3">
    <source>
        <dbReference type="SAM" id="SignalP"/>
    </source>
</evidence>
<gene>
    <name evidence="5" type="primary">Cntn5_0</name>
    <name evidence="7" type="synonym">LOC105271818</name>
    <name evidence="5" type="ORF">g.14067</name>
</gene>
<keyword evidence="6" id="KW-1185">Reference proteome</keyword>
<name>A0A0C9RIA3_9HYME</name>
<dbReference type="PROSITE" id="PS50835">
    <property type="entry name" value="IG_LIKE"/>
    <property type="match status" value="1"/>
</dbReference>
<dbReference type="InterPro" id="IPR013098">
    <property type="entry name" value="Ig_I-set"/>
</dbReference>
<proteinExistence type="predicted"/>
<protein>
    <submittedName>
        <fullName evidence="5">Cntn5_0 protein</fullName>
    </submittedName>
    <submittedName>
        <fullName evidence="7">Contactin-5 isoform X1</fullName>
    </submittedName>
</protein>
<dbReference type="FunFam" id="2.60.40.10:FF:000032">
    <property type="entry name" value="palladin isoform X1"/>
    <property type="match status" value="1"/>
</dbReference>
<dbReference type="AlphaFoldDB" id="A0A0C9RIA3"/>
<evidence type="ECO:0000313" key="5">
    <source>
        <dbReference type="EMBL" id="JAG82709.1"/>
    </source>
</evidence>
<dbReference type="SMART" id="SM00408">
    <property type="entry name" value="IGc2"/>
    <property type="match status" value="1"/>
</dbReference>
<dbReference type="InterPro" id="IPR036179">
    <property type="entry name" value="Ig-like_dom_sf"/>
</dbReference>
<dbReference type="RefSeq" id="XP_011311885.1">
    <property type="nucleotide sequence ID" value="XM_011313583.1"/>
</dbReference>
<keyword evidence="3" id="KW-0732">Signal</keyword>
<dbReference type="EMBL" id="GBYB01012942">
    <property type="protein sequence ID" value="JAG82709.1"/>
    <property type="molecule type" value="Transcribed_RNA"/>
</dbReference>
<evidence type="ECO:0000313" key="6">
    <source>
        <dbReference type="Proteomes" id="UP000694866"/>
    </source>
</evidence>
<dbReference type="InterPro" id="IPR013783">
    <property type="entry name" value="Ig-like_fold"/>
</dbReference>
<dbReference type="Gene3D" id="2.60.40.10">
    <property type="entry name" value="Immunoglobulins"/>
    <property type="match status" value="2"/>
</dbReference>
<dbReference type="OrthoDB" id="6127080at2759"/>
<dbReference type="InterPro" id="IPR003598">
    <property type="entry name" value="Ig_sub2"/>
</dbReference>
<keyword evidence="2" id="KW-0393">Immunoglobulin domain</keyword>
<dbReference type="InterPro" id="IPR007110">
    <property type="entry name" value="Ig-like_dom"/>
</dbReference>
<reference evidence="5" key="1">
    <citation type="submission" date="2015-01" db="EMBL/GenBank/DDBJ databases">
        <title>Transcriptome Assembly of Fopius arisanus.</title>
        <authorList>
            <person name="Geib S."/>
        </authorList>
    </citation>
    <scope>NUCLEOTIDE SEQUENCE</scope>
</reference>
<feature type="signal peptide" evidence="3">
    <location>
        <begin position="1"/>
        <end position="20"/>
    </location>
</feature>